<evidence type="ECO:0000256" key="1">
    <source>
        <dbReference type="ARBA" id="ARBA00023002"/>
    </source>
</evidence>
<proteinExistence type="predicted"/>
<dbReference type="InterPro" id="IPR023210">
    <property type="entry name" value="NADP_OxRdtase_dom"/>
</dbReference>
<gene>
    <name evidence="4" type="ORF">METZ01_LOCUS186784</name>
</gene>
<evidence type="ECO:0000256" key="2">
    <source>
        <dbReference type="SAM" id="MobiDB-lite"/>
    </source>
</evidence>
<dbReference type="InterPro" id="IPR036812">
    <property type="entry name" value="NAD(P)_OxRdtase_dom_sf"/>
</dbReference>
<organism evidence="4">
    <name type="scientific">marine metagenome</name>
    <dbReference type="NCBI Taxonomy" id="408172"/>
    <lineage>
        <taxon>unclassified sequences</taxon>
        <taxon>metagenomes</taxon>
        <taxon>ecological metagenomes</taxon>
    </lineage>
</organism>
<dbReference type="Gene3D" id="3.20.20.100">
    <property type="entry name" value="NADP-dependent oxidoreductase domain"/>
    <property type="match status" value="1"/>
</dbReference>
<keyword evidence="1" id="KW-0560">Oxidoreductase</keyword>
<dbReference type="Pfam" id="PF00248">
    <property type="entry name" value="Aldo_ket_red"/>
    <property type="match status" value="1"/>
</dbReference>
<sequence>MKYDTIQGLEKKISKLILGNDNQTEYDSAAELWDHWIKVGGNAFDNAHIYGGGLMEKLLGEWHIKRNNRESLVIIAKGAHTPNCNPQGVSDQLTESLERLKIDCADIYIMHRDNIDVPIDEFIDVLNKEKEKGRIKIFGGSNWTLSRFRDANNWANKNNKQPMSILNNNLSLSKMIQPLWDGCISSNDENILKYLEETQTAHLSWSSQGRGYFLPPAICQAIEDKIIEDESSWRKPGEHSSGPLSCFDSEDNRERRKRANDFASELDVTTQNIAGAWPLNQSFPSFALIGPRKIDEIDTSLPSLEISITKEKTNWLNLN</sequence>
<protein>
    <recommendedName>
        <fullName evidence="3">NADP-dependent oxidoreductase domain-containing protein</fullName>
    </recommendedName>
</protein>
<dbReference type="GO" id="GO:0016491">
    <property type="term" value="F:oxidoreductase activity"/>
    <property type="evidence" value="ECO:0007669"/>
    <property type="project" value="UniProtKB-KW"/>
</dbReference>
<dbReference type="SUPFAM" id="SSF51430">
    <property type="entry name" value="NAD(P)-linked oxidoreductase"/>
    <property type="match status" value="1"/>
</dbReference>
<dbReference type="PANTHER" id="PTHR43364:SF4">
    <property type="entry name" value="NAD(P)-LINKED OXIDOREDUCTASE SUPERFAMILY PROTEIN"/>
    <property type="match status" value="1"/>
</dbReference>
<accession>A0A382D680</accession>
<evidence type="ECO:0000259" key="3">
    <source>
        <dbReference type="Pfam" id="PF00248"/>
    </source>
</evidence>
<dbReference type="EMBL" id="UINC01037838">
    <property type="protein sequence ID" value="SVB33930.1"/>
    <property type="molecule type" value="Genomic_DNA"/>
</dbReference>
<reference evidence="4" key="1">
    <citation type="submission" date="2018-05" db="EMBL/GenBank/DDBJ databases">
        <authorList>
            <person name="Lanie J.A."/>
            <person name="Ng W.-L."/>
            <person name="Kazmierczak K.M."/>
            <person name="Andrzejewski T.M."/>
            <person name="Davidsen T.M."/>
            <person name="Wayne K.J."/>
            <person name="Tettelin H."/>
            <person name="Glass J.I."/>
            <person name="Rusch D."/>
            <person name="Podicherti R."/>
            <person name="Tsui H.-C.T."/>
            <person name="Winkler M.E."/>
        </authorList>
    </citation>
    <scope>NUCLEOTIDE SEQUENCE</scope>
</reference>
<feature type="domain" description="NADP-dependent oxidoreductase" evidence="3">
    <location>
        <begin position="20"/>
        <end position="313"/>
    </location>
</feature>
<dbReference type="AlphaFoldDB" id="A0A382D680"/>
<dbReference type="InterPro" id="IPR050523">
    <property type="entry name" value="AKR_Detox_Biosynth"/>
</dbReference>
<feature type="region of interest" description="Disordered" evidence="2">
    <location>
        <begin position="232"/>
        <end position="251"/>
    </location>
</feature>
<dbReference type="GO" id="GO:0005829">
    <property type="term" value="C:cytosol"/>
    <property type="evidence" value="ECO:0007669"/>
    <property type="project" value="TreeGrafter"/>
</dbReference>
<dbReference type="PANTHER" id="PTHR43364">
    <property type="entry name" value="NADH-SPECIFIC METHYLGLYOXAL REDUCTASE-RELATED"/>
    <property type="match status" value="1"/>
</dbReference>
<evidence type="ECO:0000313" key="4">
    <source>
        <dbReference type="EMBL" id="SVB33930.1"/>
    </source>
</evidence>
<name>A0A382D680_9ZZZZ</name>